<evidence type="ECO:0000259" key="1">
    <source>
        <dbReference type="Pfam" id="PF00248"/>
    </source>
</evidence>
<accession>A0A1H7LID4</accession>
<gene>
    <name evidence="2" type="ORF">SAMN04488099_10992</name>
</gene>
<dbReference type="Gene3D" id="3.20.20.100">
    <property type="entry name" value="NADP-dependent oxidoreductase domain"/>
    <property type="match status" value="1"/>
</dbReference>
<dbReference type="STRING" id="426702.SAMN04488099_10992"/>
<name>A0A1H7LID4_9LACT</name>
<dbReference type="Proteomes" id="UP000199081">
    <property type="component" value="Unassembled WGS sequence"/>
</dbReference>
<dbReference type="InterPro" id="IPR020471">
    <property type="entry name" value="AKR"/>
</dbReference>
<dbReference type="PRINTS" id="PR00069">
    <property type="entry name" value="ALDKETRDTASE"/>
</dbReference>
<dbReference type="PANTHER" id="PTHR43312">
    <property type="entry name" value="D-THREO-ALDOSE 1-DEHYDROGENASE"/>
    <property type="match status" value="1"/>
</dbReference>
<dbReference type="SUPFAM" id="SSF51430">
    <property type="entry name" value="NAD(P)-linked oxidoreductase"/>
    <property type="match status" value="1"/>
</dbReference>
<dbReference type="GO" id="GO:0016491">
    <property type="term" value="F:oxidoreductase activity"/>
    <property type="evidence" value="ECO:0007669"/>
    <property type="project" value="InterPro"/>
</dbReference>
<dbReference type="Pfam" id="PF00248">
    <property type="entry name" value="Aldo_ket_red"/>
    <property type="match status" value="1"/>
</dbReference>
<dbReference type="RefSeq" id="WP_091481480.1">
    <property type="nucleotide sequence ID" value="NZ_BJYC01000011.1"/>
</dbReference>
<evidence type="ECO:0000313" key="2">
    <source>
        <dbReference type="EMBL" id="SEK98714.1"/>
    </source>
</evidence>
<proteinExistence type="predicted"/>
<organism evidence="2 3">
    <name type="scientific">Alkalibacterium pelagium</name>
    <dbReference type="NCBI Taxonomy" id="426702"/>
    <lineage>
        <taxon>Bacteria</taxon>
        <taxon>Bacillati</taxon>
        <taxon>Bacillota</taxon>
        <taxon>Bacilli</taxon>
        <taxon>Lactobacillales</taxon>
        <taxon>Carnobacteriaceae</taxon>
        <taxon>Alkalibacterium</taxon>
    </lineage>
</organism>
<dbReference type="CDD" id="cd19086">
    <property type="entry name" value="AKR_AKR11C1"/>
    <property type="match status" value="1"/>
</dbReference>
<dbReference type="InterPro" id="IPR053135">
    <property type="entry name" value="AKR2_Oxidoreductase"/>
</dbReference>
<dbReference type="PANTHER" id="PTHR43312:SF1">
    <property type="entry name" value="NADP-DEPENDENT OXIDOREDUCTASE DOMAIN-CONTAINING PROTEIN"/>
    <property type="match status" value="1"/>
</dbReference>
<reference evidence="3" key="1">
    <citation type="submission" date="2016-10" db="EMBL/GenBank/DDBJ databases">
        <authorList>
            <person name="Varghese N."/>
            <person name="Submissions S."/>
        </authorList>
    </citation>
    <scope>NUCLEOTIDE SEQUENCE [LARGE SCALE GENOMIC DNA]</scope>
    <source>
        <strain evidence="3">DSM 19183</strain>
    </source>
</reference>
<dbReference type="InterPro" id="IPR036812">
    <property type="entry name" value="NAD(P)_OxRdtase_dom_sf"/>
</dbReference>
<sequence>MKYNALGNSGLSVSELGFGTWAIGGDWGTHSDEEALKGLDRAMDAGVNFFDTADVYGGGHSEELLAKATKGKEDKIHIATKFIRNGDINDPSNYSEELIRSYLENSLRRLNREQIDLYQIHCAPLDMLKNTDVFPILDKLKQEGKIRSYGVSVETDEEGLYVLEHTDASALQVIFNLLRQKPLKELFPKAQETGVGILARVPLASGLLTGKFSKDHSFEENDHRNFNKDGNAFNVGETFGGLPFETGVELSDQLKWIGDDRGSMTRAALKWVMQQEAVTSVIPGFKNEQQVIDNLKSLDVPPFSKDELEKLNTFYWNNVHDHIRGAY</sequence>
<evidence type="ECO:0000313" key="3">
    <source>
        <dbReference type="Proteomes" id="UP000199081"/>
    </source>
</evidence>
<dbReference type="InterPro" id="IPR023210">
    <property type="entry name" value="NADP_OxRdtase_dom"/>
</dbReference>
<dbReference type="AlphaFoldDB" id="A0A1H7LID4"/>
<keyword evidence="3" id="KW-1185">Reference proteome</keyword>
<protein>
    <submittedName>
        <fullName evidence="2">Predicted oxidoreductase</fullName>
    </submittedName>
</protein>
<feature type="domain" description="NADP-dependent oxidoreductase" evidence="1">
    <location>
        <begin position="15"/>
        <end position="312"/>
    </location>
</feature>
<dbReference type="EMBL" id="FNZU01000009">
    <property type="protein sequence ID" value="SEK98714.1"/>
    <property type="molecule type" value="Genomic_DNA"/>
</dbReference>
<dbReference type="OrthoDB" id="9773828at2"/>